<feature type="chain" id="PRO_5002045579" evidence="1">
    <location>
        <begin position="17"/>
        <end position="47"/>
    </location>
</feature>
<accession>A0A0A9AYU0</accession>
<sequence>MFMVINLLVAVRVSFSVISYSPNTRRVTWCMLLEEHEFALASTTFVQ</sequence>
<proteinExistence type="predicted"/>
<keyword evidence="1" id="KW-0732">Signal</keyword>
<reference evidence="2" key="2">
    <citation type="journal article" date="2015" name="Data Brief">
        <title>Shoot transcriptome of the giant reed, Arundo donax.</title>
        <authorList>
            <person name="Barrero R.A."/>
            <person name="Guerrero F.D."/>
            <person name="Moolhuijzen P."/>
            <person name="Goolsby J.A."/>
            <person name="Tidwell J."/>
            <person name="Bellgard S.E."/>
            <person name="Bellgard M.I."/>
        </authorList>
    </citation>
    <scope>NUCLEOTIDE SEQUENCE</scope>
    <source>
        <tissue evidence="2">Shoot tissue taken approximately 20 cm above the soil surface</tissue>
    </source>
</reference>
<evidence type="ECO:0000313" key="2">
    <source>
        <dbReference type="EMBL" id="JAD56291.1"/>
    </source>
</evidence>
<organism evidence="2">
    <name type="scientific">Arundo donax</name>
    <name type="common">Giant reed</name>
    <name type="synonym">Donax arundinaceus</name>
    <dbReference type="NCBI Taxonomy" id="35708"/>
    <lineage>
        <taxon>Eukaryota</taxon>
        <taxon>Viridiplantae</taxon>
        <taxon>Streptophyta</taxon>
        <taxon>Embryophyta</taxon>
        <taxon>Tracheophyta</taxon>
        <taxon>Spermatophyta</taxon>
        <taxon>Magnoliopsida</taxon>
        <taxon>Liliopsida</taxon>
        <taxon>Poales</taxon>
        <taxon>Poaceae</taxon>
        <taxon>PACMAD clade</taxon>
        <taxon>Arundinoideae</taxon>
        <taxon>Arundineae</taxon>
        <taxon>Arundo</taxon>
    </lineage>
</organism>
<evidence type="ECO:0000256" key="1">
    <source>
        <dbReference type="SAM" id="SignalP"/>
    </source>
</evidence>
<feature type="signal peptide" evidence="1">
    <location>
        <begin position="1"/>
        <end position="16"/>
    </location>
</feature>
<dbReference type="EMBL" id="GBRH01241604">
    <property type="protein sequence ID" value="JAD56291.1"/>
    <property type="molecule type" value="Transcribed_RNA"/>
</dbReference>
<reference evidence="2" key="1">
    <citation type="submission" date="2014-09" db="EMBL/GenBank/DDBJ databases">
        <authorList>
            <person name="Magalhaes I.L.F."/>
            <person name="Oliveira U."/>
            <person name="Santos F.R."/>
            <person name="Vidigal T.H.D.A."/>
            <person name="Brescovit A.D."/>
            <person name="Santos A.J."/>
        </authorList>
    </citation>
    <scope>NUCLEOTIDE SEQUENCE</scope>
    <source>
        <tissue evidence="2">Shoot tissue taken approximately 20 cm above the soil surface</tissue>
    </source>
</reference>
<name>A0A0A9AYU0_ARUDO</name>
<protein>
    <submittedName>
        <fullName evidence="2">Uncharacterized protein</fullName>
    </submittedName>
</protein>
<dbReference type="AlphaFoldDB" id="A0A0A9AYU0"/>